<dbReference type="AlphaFoldDB" id="A0A974BQZ0"/>
<evidence type="ECO:0000256" key="1">
    <source>
        <dbReference type="SAM" id="Coils"/>
    </source>
</evidence>
<proteinExistence type="predicted"/>
<dbReference type="InterPro" id="IPR004244">
    <property type="entry name" value="Transposase_22"/>
</dbReference>
<feature type="region of interest" description="Disordered" evidence="2">
    <location>
        <begin position="1"/>
        <end position="65"/>
    </location>
</feature>
<reference evidence="3" key="1">
    <citation type="submission" date="2016-05" db="EMBL/GenBank/DDBJ databases">
        <title>WGS assembly of Xenopus laevis.</title>
        <authorList>
            <person name="Session A."/>
            <person name="Uno Y."/>
            <person name="Kwon T."/>
            <person name="Chapman J."/>
            <person name="Toyoda A."/>
            <person name="Takahashi S."/>
            <person name="Fukui A."/>
            <person name="Hikosaka A."/>
            <person name="Putnam N."/>
            <person name="Stites J."/>
            <person name="Van Heeringen S."/>
            <person name="Quigley I."/>
            <person name="Heinz S."/>
            <person name="Hellsten U."/>
            <person name="Lyons J."/>
            <person name="Suzuki A."/>
            <person name="Kondo M."/>
            <person name="Ogino H."/>
            <person name="Ochi H."/>
            <person name="Bogdanovic O."/>
            <person name="Lister R."/>
            <person name="Georgiou G."/>
            <person name="Paranjpe S."/>
            <person name="Van Kruijsbergen I."/>
            <person name="Mozaffari S."/>
            <person name="Shu S."/>
            <person name="Schmutz J."/>
            <person name="Jenkins J."/>
            <person name="Grimwood J."/>
            <person name="Carlson J."/>
            <person name="Mitros T."/>
            <person name="Simakov O."/>
            <person name="Heald R."/>
            <person name="Miller K."/>
            <person name="Haudenschild C."/>
            <person name="Kuroki Y."/>
            <person name="Tanaka T."/>
            <person name="Michiue T."/>
            <person name="Watanabe M."/>
            <person name="Kinoshita T."/>
            <person name="Ohta Y."/>
            <person name="Mawaribuchi S."/>
            <person name="Suzuki Y."/>
            <person name="Haramoto Y."/>
            <person name="Yamamoto T."/>
            <person name="Takagi C."/>
            <person name="Kitzman J."/>
            <person name="Shendure J."/>
            <person name="Nakayama T."/>
            <person name="Izutsu Y."/>
            <person name="Robert J."/>
            <person name="Dichmann D."/>
            <person name="Flajnik M."/>
            <person name="Houston D."/>
            <person name="Marcotte E."/>
            <person name="Wallingford J."/>
            <person name="Ito Y."/>
            <person name="Asashima M."/>
            <person name="Ueno N."/>
            <person name="Matsuda Y."/>
            <person name="Jan Veenstra G."/>
            <person name="Fujiyama A."/>
            <person name="Harland R."/>
            <person name="Taira M."/>
            <person name="Rokhsar D.S."/>
        </authorList>
    </citation>
    <scope>NUCLEOTIDE SEQUENCE</scope>
    <source>
        <strain evidence="3">J</strain>
        <tissue evidence="3">Blood</tissue>
    </source>
</reference>
<feature type="compositionally biased region" description="Polar residues" evidence="2">
    <location>
        <begin position="24"/>
        <end position="36"/>
    </location>
</feature>
<evidence type="ECO:0000256" key="2">
    <source>
        <dbReference type="SAM" id="MobiDB-lite"/>
    </source>
</evidence>
<name>A0A974BQZ0_XENLA</name>
<keyword evidence="1" id="KW-0175">Coiled coil</keyword>
<accession>A0A974BQZ0</accession>
<dbReference type="PANTHER" id="PTHR11505">
    <property type="entry name" value="L1 TRANSPOSABLE ELEMENT-RELATED"/>
    <property type="match status" value="1"/>
</dbReference>
<gene>
    <name evidence="3" type="ORF">XELAEV_18000164mg</name>
</gene>
<protein>
    <submittedName>
        <fullName evidence="3">Uncharacterized protein</fullName>
    </submittedName>
</protein>
<dbReference type="Proteomes" id="UP000694892">
    <property type="component" value="Unassembled WGS sequence"/>
</dbReference>
<evidence type="ECO:0000313" key="3">
    <source>
        <dbReference type="EMBL" id="OCT56386.1"/>
    </source>
</evidence>
<dbReference type="EMBL" id="KV467284">
    <property type="protein sequence ID" value="OCT56386.1"/>
    <property type="molecule type" value="Genomic_DNA"/>
</dbReference>
<feature type="region of interest" description="Disordered" evidence="2">
    <location>
        <begin position="342"/>
        <end position="367"/>
    </location>
</feature>
<sequence length="701" mass="79271">MLPHNKGHRAIAASPPPLPAGQMSPLSGTAGQTPKNGTAPRKTRWQKRPSAAEPHTRDSKSGNLAKGRAEHSFHAYMDIFDQKGIKIKTIPSILHYFTWFLYNVWYMSPLKRNWDILLADTDLKGFLSPFPRMTARRALSLKDKLTSSHFVNKNQGQMPTWLPKPIKGMHKCGHCKCCKYVKKFNNFTHLYNRKVYNINSFINCQTTAVIYVIECSCPLRYVGKTFRTIGKSVLEHVNDIKREVQKSAVARHFKNVHGGNTNDLKMFRIEQVSLGIRGGDTDKILLKKTSGAEPNRQAAFYSSSLRLPIEATEQLPEIAPIFRNNLFWMGDNAYEDKLNSEQRAPLQRGRPSQLPGGSGHPHGLLGPSGVNLLVVRTERGPHRRMHAVCVSTQQDDTWQARERKILPGYASRVEWGTPATAAPTLCRPAGTDRVVSARPPGYNAEMDPTAPSAVSNAQEMFQLLTPYFDNKFDLLQQTINSTLTKIESNTQRLNTVEQRVSDTEDQLNTAQIHISLQTQLIQELQEKVDDLENRSRRNNLRFLGIPESVQAADLAAYILTKLCPALQLPRALADTGIERAHRLGGERPQNRNSTRPVIARFLNYIDKELVLQAYRKIRDLQVQGQKILIFQDFSAAVSQKRREFTPICRHLFQTNVKFSLLYQAKLRVVLNGQPQLFLTPQAAREQLGLPQENGQEDNRVP</sequence>
<dbReference type="Gene3D" id="3.30.70.1820">
    <property type="entry name" value="L1 transposable element, RRM domain"/>
    <property type="match status" value="1"/>
</dbReference>
<organism evidence="3">
    <name type="scientific">Xenopus laevis</name>
    <name type="common">African clawed frog</name>
    <dbReference type="NCBI Taxonomy" id="8355"/>
    <lineage>
        <taxon>Eukaryota</taxon>
        <taxon>Metazoa</taxon>
        <taxon>Chordata</taxon>
        <taxon>Craniata</taxon>
        <taxon>Vertebrata</taxon>
        <taxon>Euteleostomi</taxon>
        <taxon>Amphibia</taxon>
        <taxon>Batrachia</taxon>
        <taxon>Anura</taxon>
        <taxon>Pipoidea</taxon>
        <taxon>Pipidae</taxon>
        <taxon>Xenopodinae</taxon>
        <taxon>Xenopus</taxon>
        <taxon>Xenopus</taxon>
    </lineage>
</organism>
<feature type="coiled-coil region" evidence="1">
    <location>
        <begin position="486"/>
        <end position="541"/>
    </location>
</feature>